<name>A0A921S290_SORBI</name>
<sequence>MYTFIFHQITSTLSCLEPSTASSAAARSTASSKASRRPAAAFLAKFRAGTCTTARAHLPDESTVPQRRCIPRNRSWRRRPFSPPNTTPPLHPRFSAEETRRDPLPRHRRQHRRNEVRPPASSPPSWSSAPEARAPHPRPRPTPVPSSSSCPSPTTSTHQAEKQTKEDHGGKGREEDSDICSTEAWRWLAESSPAAPSFVLPLTMRIHFEDVEMARCLLHLLILEMTRWLAVCSTSWL</sequence>
<dbReference type="Proteomes" id="UP000807115">
    <property type="component" value="Chromosome 1"/>
</dbReference>
<feature type="compositionally biased region" description="Basic and acidic residues" evidence="1">
    <location>
        <begin position="159"/>
        <end position="174"/>
    </location>
</feature>
<feature type="compositionally biased region" description="Basic residues" evidence="1">
    <location>
        <begin position="69"/>
        <end position="80"/>
    </location>
</feature>
<organism evidence="2 3">
    <name type="scientific">Sorghum bicolor</name>
    <name type="common">Sorghum</name>
    <name type="synonym">Sorghum vulgare</name>
    <dbReference type="NCBI Taxonomy" id="4558"/>
    <lineage>
        <taxon>Eukaryota</taxon>
        <taxon>Viridiplantae</taxon>
        <taxon>Streptophyta</taxon>
        <taxon>Embryophyta</taxon>
        <taxon>Tracheophyta</taxon>
        <taxon>Spermatophyta</taxon>
        <taxon>Magnoliopsida</taxon>
        <taxon>Liliopsida</taxon>
        <taxon>Poales</taxon>
        <taxon>Poaceae</taxon>
        <taxon>PACMAD clade</taxon>
        <taxon>Panicoideae</taxon>
        <taxon>Andropogonodae</taxon>
        <taxon>Andropogoneae</taxon>
        <taxon>Sorghinae</taxon>
        <taxon>Sorghum</taxon>
    </lineage>
</organism>
<dbReference type="EMBL" id="CM027680">
    <property type="protein sequence ID" value="KAG0549172.1"/>
    <property type="molecule type" value="Genomic_DNA"/>
</dbReference>
<evidence type="ECO:0000313" key="3">
    <source>
        <dbReference type="Proteomes" id="UP000807115"/>
    </source>
</evidence>
<feature type="compositionally biased region" description="Basic and acidic residues" evidence="1">
    <location>
        <begin position="94"/>
        <end position="105"/>
    </location>
</feature>
<comment type="caution">
    <text evidence="2">The sequence shown here is derived from an EMBL/GenBank/DDBJ whole genome shotgun (WGS) entry which is preliminary data.</text>
</comment>
<reference evidence="2" key="2">
    <citation type="submission" date="2020-10" db="EMBL/GenBank/DDBJ databases">
        <authorList>
            <person name="Cooper E.A."/>
            <person name="Brenton Z.W."/>
            <person name="Flinn B.S."/>
            <person name="Jenkins J."/>
            <person name="Shu S."/>
            <person name="Flowers D."/>
            <person name="Luo F."/>
            <person name="Wang Y."/>
            <person name="Xia P."/>
            <person name="Barry K."/>
            <person name="Daum C."/>
            <person name="Lipzen A."/>
            <person name="Yoshinaga Y."/>
            <person name="Schmutz J."/>
            <person name="Saski C."/>
            <person name="Vermerris W."/>
            <person name="Kresovich S."/>
        </authorList>
    </citation>
    <scope>NUCLEOTIDE SEQUENCE</scope>
</reference>
<gene>
    <name evidence="2" type="ORF">BDA96_01G232700</name>
</gene>
<evidence type="ECO:0000313" key="2">
    <source>
        <dbReference type="EMBL" id="KAG0549172.1"/>
    </source>
</evidence>
<feature type="region of interest" description="Disordered" evidence="1">
    <location>
        <begin position="57"/>
        <end position="177"/>
    </location>
</feature>
<dbReference type="AlphaFoldDB" id="A0A921S290"/>
<accession>A0A921S290</accession>
<reference evidence="2" key="1">
    <citation type="journal article" date="2019" name="BMC Genomics">
        <title>A new reference genome for Sorghum bicolor reveals high levels of sequence similarity between sweet and grain genotypes: implications for the genetics of sugar metabolism.</title>
        <authorList>
            <person name="Cooper E.A."/>
            <person name="Brenton Z.W."/>
            <person name="Flinn B.S."/>
            <person name="Jenkins J."/>
            <person name="Shu S."/>
            <person name="Flowers D."/>
            <person name="Luo F."/>
            <person name="Wang Y."/>
            <person name="Xia P."/>
            <person name="Barry K."/>
            <person name="Daum C."/>
            <person name="Lipzen A."/>
            <person name="Yoshinaga Y."/>
            <person name="Schmutz J."/>
            <person name="Saski C."/>
            <person name="Vermerris W."/>
            <person name="Kresovich S."/>
        </authorList>
    </citation>
    <scope>NUCLEOTIDE SEQUENCE</scope>
</reference>
<evidence type="ECO:0000256" key="1">
    <source>
        <dbReference type="SAM" id="MobiDB-lite"/>
    </source>
</evidence>
<feature type="compositionally biased region" description="Low complexity" evidence="1">
    <location>
        <begin position="145"/>
        <end position="156"/>
    </location>
</feature>
<proteinExistence type="predicted"/>
<feature type="compositionally biased region" description="Low complexity" evidence="1">
    <location>
        <begin position="117"/>
        <end position="132"/>
    </location>
</feature>
<feature type="compositionally biased region" description="Pro residues" evidence="1">
    <location>
        <begin position="81"/>
        <end position="91"/>
    </location>
</feature>
<protein>
    <submittedName>
        <fullName evidence="2">Uncharacterized protein</fullName>
    </submittedName>
</protein>